<comment type="caution">
    <text evidence="1">The sequence shown here is derived from an EMBL/GenBank/DDBJ whole genome shotgun (WGS) entry which is preliminary data.</text>
</comment>
<organism evidence="1 2">
    <name type="scientific">Limnothrix redekei LRLZ20PSL1</name>
    <dbReference type="NCBI Taxonomy" id="3112953"/>
    <lineage>
        <taxon>Bacteria</taxon>
        <taxon>Bacillati</taxon>
        <taxon>Cyanobacteriota</taxon>
        <taxon>Cyanophyceae</taxon>
        <taxon>Pseudanabaenales</taxon>
        <taxon>Pseudanabaenaceae</taxon>
        <taxon>Limnothrix</taxon>
    </lineage>
</organism>
<gene>
    <name evidence="1" type="ORF">VPK24_14265</name>
</gene>
<accession>A0ABW7CFG9</accession>
<name>A0ABW7CFG9_9CYAN</name>
<evidence type="ECO:0000313" key="1">
    <source>
        <dbReference type="EMBL" id="MFG3818808.1"/>
    </source>
</evidence>
<sequence length="53" mass="5942">MEIGQSQAAPVPIVRSPLATGEVFDRKPVRYRSQPQFSTKTDARDSSVWCCPF</sequence>
<keyword evidence="2" id="KW-1185">Reference proteome</keyword>
<dbReference type="RefSeq" id="WP_393014361.1">
    <property type="nucleotide sequence ID" value="NZ_JAZAQF010000082.1"/>
</dbReference>
<dbReference type="EMBL" id="JAZAQF010000082">
    <property type="protein sequence ID" value="MFG3818808.1"/>
    <property type="molecule type" value="Genomic_DNA"/>
</dbReference>
<evidence type="ECO:0000313" key="2">
    <source>
        <dbReference type="Proteomes" id="UP001604335"/>
    </source>
</evidence>
<dbReference type="Proteomes" id="UP001604335">
    <property type="component" value="Unassembled WGS sequence"/>
</dbReference>
<reference evidence="2" key="1">
    <citation type="journal article" date="2024" name="Algal Res.">
        <title>Biochemical, toxicological and genomic investigation of a high-biomass producing Limnothrix strain isolated from Italian shallow drinking water reservoir.</title>
        <authorList>
            <person name="Simonazzi M."/>
            <person name="Shishido T.K."/>
            <person name="Delbaje E."/>
            <person name="Wahlsten M."/>
            <person name="Fewer D.P."/>
            <person name="Sivonen K."/>
            <person name="Pezzolesi L."/>
            <person name="Pistocchi R."/>
        </authorList>
    </citation>
    <scope>NUCLEOTIDE SEQUENCE [LARGE SCALE GENOMIC DNA]</scope>
    <source>
        <strain evidence="2">LRLZ20PSL1</strain>
    </source>
</reference>
<proteinExistence type="predicted"/>
<protein>
    <submittedName>
        <fullName evidence="1">Uncharacterized protein</fullName>
    </submittedName>
</protein>